<name>A0A6J6KBY6_9ZZZZ</name>
<protein>
    <submittedName>
        <fullName evidence="1">Unannotated protein</fullName>
    </submittedName>
</protein>
<dbReference type="InterPro" id="IPR022121">
    <property type="entry name" value="Peptidase_M73_camelysin"/>
</dbReference>
<dbReference type="AlphaFoldDB" id="A0A6J6KBY6"/>
<dbReference type="EMBL" id="CAEZWE010000014">
    <property type="protein sequence ID" value="CAB4647300.1"/>
    <property type="molecule type" value="Genomic_DNA"/>
</dbReference>
<proteinExistence type="predicted"/>
<gene>
    <name evidence="1" type="ORF">UFOPK2169_00527</name>
</gene>
<accession>A0A6J6KBY6</accession>
<sequence length="186" mass="19543">MKNNTPSFVRQLARLMLSIITLLATTAGIVAASTGAMFTDTSSVDFEVSTGWVDITSADGTLLPLSNLKPGDVLYRPLNFVNSGSLDFVYEITAVNPKGAGASLMDVIEVETWRVDNATDCSAKEMSTASLVSASATLKKLNVGEQKLETGQSETLCFKVSLPHGTSNSAAGKSASVSLTIATWQS</sequence>
<evidence type="ECO:0000313" key="1">
    <source>
        <dbReference type="EMBL" id="CAB4647300.1"/>
    </source>
</evidence>
<dbReference type="Pfam" id="PF12389">
    <property type="entry name" value="Peptidase_M73"/>
    <property type="match status" value="1"/>
</dbReference>
<reference evidence="1" key="1">
    <citation type="submission" date="2020-05" db="EMBL/GenBank/DDBJ databases">
        <authorList>
            <person name="Chiriac C."/>
            <person name="Salcher M."/>
            <person name="Ghai R."/>
            <person name="Kavagutti S V."/>
        </authorList>
    </citation>
    <scope>NUCLEOTIDE SEQUENCE</scope>
</reference>
<organism evidence="1">
    <name type="scientific">freshwater metagenome</name>
    <dbReference type="NCBI Taxonomy" id="449393"/>
    <lineage>
        <taxon>unclassified sequences</taxon>
        <taxon>metagenomes</taxon>
        <taxon>ecological metagenomes</taxon>
    </lineage>
</organism>